<feature type="region of interest" description="Disordered" evidence="1">
    <location>
        <begin position="116"/>
        <end position="136"/>
    </location>
</feature>
<sequence length="289" mass="33407">MQKTWKEKNNNTTGTLSSSATSSLRDILNATSPKDQDLNVKHHDILPNLPSPYIQIPISEINKLDNLAVNIKKDWKKTSKKKYGKENQDMMYDEQSLVHDLINLNTAVHVSPARLSTKIAEKTPESQQQSAKSKKKIPEKSVSKILKASISFSTAIYNEGIKRKKLKVFDDSQIKHIKINSNAKFILEKIVEEQLKQCIIINTLQESNYELKYEIFENRKLLQNILTILTSGSLITINKLMQQEEKLKQRLKRKDTKYMWWDVINKNPSDSDIEQAFKLQVQMDCSQKM</sequence>
<dbReference type="OrthoDB" id="2304866at2759"/>
<gene>
    <name evidence="2" type="ORF">FCALED_LOCUS13231</name>
</gene>
<evidence type="ECO:0000256" key="1">
    <source>
        <dbReference type="SAM" id="MobiDB-lite"/>
    </source>
</evidence>
<keyword evidence="3" id="KW-1185">Reference proteome</keyword>
<accession>A0A9N9EXV0</accession>
<dbReference type="Proteomes" id="UP000789570">
    <property type="component" value="Unassembled WGS sequence"/>
</dbReference>
<reference evidence="2" key="1">
    <citation type="submission" date="2021-06" db="EMBL/GenBank/DDBJ databases">
        <authorList>
            <person name="Kallberg Y."/>
            <person name="Tangrot J."/>
            <person name="Rosling A."/>
        </authorList>
    </citation>
    <scope>NUCLEOTIDE SEQUENCE</scope>
    <source>
        <strain evidence="2">UK204</strain>
    </source>
</reference>
<dbReference type="EMBL" id="CAJVPQ010007379">
    <property type="protein sequence ID" value="CAG8696139.1"/>
    <property type="molecule type" value="Genomic_DNA"/>
</dbReference>
<dbReference type="AlphaFoldDB" id="A0A9N9EXV0"/>
<proteinExistence type="predicted"/>
<feature type="compositionally biased region" description="Low complexity" evidence="1">
    <location>
        <begin position="10"/>
        <end position="22"/>
    </location>
</feature>
<evidence type="ECO:0000313" key="2">
    <source>
        <dbReference type="EMBL" id="CAG8696139.1"/>
    </source>
</evidence>
<evidence type="ECO:0000313" key="3">
    <source>
        <dbReference type="Proteomes" id="UP000789570"/>
    </source>
</evidence>
<comment type="caution">
    <text evidence="2">The sequence shown here is derived from an EMBL/GenBank/DDBJ whole genome shotgun (WGS) entry which is preliminary data.</text>
</comment>
<feature type="region of interest" description="Disordered" evidence="1">
    <location>
        <begin position="1"/>
        <end position="22"/>
    </location>
</feature>
<name>A0A9N9EXV0_9GLOM</name>
<protein>
    <submittedName>
        <fullName evidence="2">13475_t:CDS:1</fullName>
    </submittedName>
</protein>
<organism evidence="2 3">
    <name type="scientific">Funneliformis caledonium</name>
    <dbReference type="NCBI Taxonomy" id="1117310"/>
    <lineage>
        <taxon>Eukaryota</taxon>
        <taxon>Fungi</taxon>
        <taxon>Fungi incertae sedis</taxon>
        <taxon>Mucoromycota</taxon>
        <taxon>Glomeromycotina</taxon>
        <taxon>Glomeromycetes</taxon>
        <taxon>Glomerales</taxon>
        <taxon>Glomeraceae</taxon>
        <taxon>Funneliformis</taxon>
    </lineage>
</organism>